<accession>A0A430HU81</accession>
<feature type="transmembrane region" description="Helical" evidence="1">
    <location>
        <begin position="148"/>
        <end position="173"/>
    </location>
</feature>
<evidence type="ECO:0000256" key="1">
    <source>
        <dbReference type="SAM" id="Phobius"/>
    </source>
</evidence>
<keyword evidence="1" id="KW-0472">Membrane</keyword>
<organism evidence="2 3">
    <name type="scientific">Massilia atriviolacea</name>
    <dbReference type="NCBI Taxonomy" id="2495579"/>
    <lineage>
        <taxon>Bacteria</taxon>
        <taxon>Pseudomonadati</taxon>
        <taxon>Pseudomonadota</taxon>
        <taxon>Betaproteobacteria</taxon>
        <taxon>Burkholderiales</taxon>
        <taxon>Oxalobacteraceae</taxon>
        <taxon>Telluria group</taxon>
        <taxon>Massilia</taxon>
    </lineage>
</organism>
<feature type="transmembrane region" description="Helical" evidence="1">
    <location>
        <begin position="107"/>
        <end position="128"/>
    </location>
</feature>
<dbReference type="GO" id="GO:0005886">
    <property type="term" value="C:plasma membrane"/>
    <property type="evidence" value="ECO:0007669"/>
    <property type="project" value="TreeGrafter"/>
</dbReference>
<gene>
    <name evidence="2" type="ORF">EJB06_02730</name>
</gene>
<dbReference type="EMBL" id="RXLQ01000001">
    <property type="protein sequence ID" value="RSZ61060.1"/>
    <property type="molecule type" value="Genomic_DNA"/>
</dbReference>
<comment type="caution">
    <text evidence="2">The sequence shown here is derived from an EMBL/GenBank/DDBJ whole genome shotgun (WGS) entry which is preliminary data.</text>
</comment>
<dbReference type="SUPFAM" id="SSF54523">
    <property type="entry name" value="Pili subunits"/>
    <property type="match status" value="1"/>
</dbReference>
<dbReference type="Proteomes" id="UP000278085">
    <property type="component" value="Unassembled WGS sequence"/>
</dbReference>
<reference evidence="2 3" key="1">
    <citation type="submission" date="2018-12" db="EMBL/GenBank/DDBJ databases">
        <authorList>
            <person name="Yang E."/>
        </authorList>
    </citation>
    <scope>NUCLEOTIDE SEQUENCE [LARGE SCALE GENOMIC DNA]</scope>
    <source>
        <strain evidence="2 3">SOD</strain>
    </source>
</reference>
<dbReference type="PANTHER" id="PTHR34980">
    <property type="entry name" value="INNER MEMBRANE PROTEIN-RELATED-RELATED"/>
    <property type="match status" value="1"/>
</dbReference>
<dbReference type="InterPro" id="IPR045584">
    <property type="entry name" value="Pilin-like"/>
</dbReference>
<dbReference type="InterPro" id="IPR008523">
    <property type="entry name" value="DUF805"/>
</dbReference>
<keyword evidence="1" id="KW-1133">Transmembrane helix</keyword>
<dbReference type="Pfam" id="PF05656">
    <property type="entry name" value="DUF805"/>
    <property type="match status" value="1"/>
</dbReference>
<dbReference type="Gene3D" id="3.30.700.10">
    <property type="entry name" value="Glycoprotein, Type 4 Pilin"/>
    <property type="match status" value="1"/>
</dbReference>
<evidence type="ECO:0000313" key="2">
    <source>
        <dbReference type="EMBL" id="RSZ61060.1"/>
    </source>
</evidence>
<keyword evidence="3" id="KW-1185">Reference proteome</keyword>
<evidence type="ECO:0000313" key="3">
    <source>
        <dbReference type="Proteomes" id="UP000278085"/>
    </source>
</evidence>
<dbReference type="OrthoDB" id="9812349at2"/>
<sequence length="196" mass="21484">MLIKVIDYLGPIVSNIYAAPHTHFSDSNISAATRLFALNGRIGRVRWIAYSTALWMLASVVLGLLLQLAAFVSTDFMFLAGTVLTFSIWLVPLLVARRRLQDLGLGALYLIGVIIPFINLYFIFIMLFKRGDEGSNEFGPPPAPNNRGVYVLAFILPAIMVIGILAAIALPAYMKYTDKARANAPSVSAQADHRQA</sequence>
<feature type="transmembrane region" description="Helical" evidence="1">
    <location>
        <begin position="47"/>
        <end position="70"/>
    </location>
</feature>
<name>A0A430HU81_9BURK</name>
<feature type="transmembrane region" description="Helical" evidence="1">
    <location>
        <begin position="76"/>
        <end position="95"/>
    </location>
</feature>
<dbReference type="PANTHER" id="PTHR34980:SF3">
    <property type="entry name" value="BLR8105 PROTEIN"/>
    <property type="match status" value="1"/>
</dbReference>
<proteinExistence type="predicted"/>
<protein>
    <submittedName>
        <fullName evidence="2">DUF805 domain-containing protein</fullName>
    </submittedName>
</protein>
<keyword evidence="1" id="KW-0812">Transmembrane</keyword>
<dbReference type="AlphaFoldDB" id="A0A430HU81"/>